<feature type="binding site" evidence="4">
    <location>
        <position position="240"/>
    </location>
    <ligand>
        <name>Fe cation</name>
        <dbReference type="ChEBI" id="CHEBI:24875"/>
        <note>catalytic</note>
    </ligand>
</feature>
<comment type="similarity">
    <text evidence="1">Belongs to the carotenoid oxygenase family.</text>
</comment>
<accession>A0A4D5R8Z1</accession>
<proteinExistence type="inferred from homology"/>
<reference evidence="5" key="1">
    <citation type="journal article" date="2018" name="Toxicon">
        <title>Venom-gland transcriptomics and venom proteomics of the giant Florida blue centipede, Scolopendra viridis.</title>
        <authorList>
            <person name="Ward M.J."/>
            <person name="Rokyta D.R."/>
        </authorList>
    </citation>
    <scope>NUCLEOTIDE SEQUENCE</scope>
    <source>
        <tissue evidence="5">Venom gland</tissue>
    </source>
</reference>
<feature type="binding site" evidence="4">
    <location>
        <position position="311"/>
    </location>
    <ligand>
        <name>Fe cation</name>
        <dbReference type="ChEBI" id="CHEBI:24875"/>
        <note>catalytic</note>
    </ligand>
</feature>
<evidence type="ECO:0000313" key="5">
    <source>
        <dbReference type="EMBL" id="MIC88619.1"/>
    </source>
</evidence>
<evidence type="ECO:0000256" key="3">
    <source>
        <dbReference type="ARBA" id="ARBA00023004"/>
    </source>
</evidence>
<dbReference type="GO" id="GO:0046872">
    <property type="term" value="F:metal ion binding"/>
    <property type="evidence" value="ECO:0007669"/>
    <property type="project" value="UniProtKB-KW"/>
</dbReference>
<dbReference type="AlphaFoldDB" id="A0A4D5R8Z1"/>
<dbReference type="PANTHER" id="PTHR10543:SF132">
    <property type="entry name" value="BETA,BETA-CAROTENE 15,15'-DIOXYGENASE"/>
    <property type="match status" value="1"/>
</dbReference>
<comment type="cofactor">
    <cofactor evidence="4">
        <name>Fe(2+)</name>
        <dbReference type="ChEBI" id="CHEBI:29033"/>
    </cofactor>
    <text evidence="4">Binds 1 Fe(2+) ion per subunit.</text>
</comment>
<sequence length="529" mass="60154">METRALFRSSEEHPDPVTVLIEGTLPEWFQGTYYSVGNGLFDLPSGFTVNHSYDGYAVLYSIRVNNNNQAVVMSRFLNSDAYTTAIAKGRPVFEEFGTTGSDDPNKGFFKRMLSHLLPIAFTDNGFMNLIKLRGRVFAVTETCFIHQLNPDNLQSIQKVDLLKGFGYAYFTAHPVYDHDGSTYCIACSIGTSLKCHIIQFLPAPSSQKNLTLETLELSVKDMNVVASVTSSWKTSFGYIHSFAITHNYFIVYEQPFRVNNLKILTSHIQGRAMKENFEWHPEEKINFVLVERSTGETFNTKYLAPGLFITHVANAYEEDGHIIMDLIAHKTTEIIERLSVKNLRENNFRNNDPPRVYRFVFPLEKNFNNMISSGNLVKLKNTKATAEKMNNHIFCTPTIMGECVMDCPKINPSYTGKKYRYLYGSSYFEESLSKIYKLDLFTEEIKHLSYEETQCLNEPYFVPRPGATKEDDGLLIISMSESRINHPSAIIYADASSLQELGRVNIPYKIASIQHGLFIPTGEPTDKEQ</sequence>
<evidence type="ECO:0000256" key="2">
    <source>
        <dbReference type="ARBA" id="ARBA00022723"/>
    </source>
</evidence>
<dbReference type="InterPro" id="IPR004294">
    <property type="entry name" value="Carotenoid_Oase"/>
</dbReference>
<keyword evidence="2 4" id="KW-0479">Metal-binding</keyword>
<evidence type="ECO:0000256" key="4">
    <source>
        <dbReference type="PIRSR" id="PIRSR604294-1"/>
    </source>
</evidence>
<dbReference type="Pfam" id="PF03055">
    <property type="entry name" value="RPE65"/>
    <property type="match status" value="1"/>
</dbReference>
<evidence type="ECO:0000256" key="1">
    <source>
        <dbReference type="ARBA" id="ARBA00006787"/>
    </source>
</evidence>
<dbReference type="GO" id="GO:0042574">
    <property type="term" value="P:retinal metabolic process"/>
    <property type="evidence" value="ECO:0007669"/>
    <property type="project" value="TreeGrafter"/>
</dbReference>
<dbReference type="GO" id="GO:0003834">
    <property type="term" value="F:beta-carotene 15,15'-dioxygenase activity"/>
    <property type="evidence" value="ECO:0007669"/>
    <property type="project" value="TreeGrafter"/>
</dbReference>
<dbReference type="GO" id="GO:0010436">
    <property type="term" value="F:carotenoid dioxygenase activity"/>
    <property type="evidence" value="ECO:0007669"/>
    <property type="project" value="TreeGrafter"/>
</dbReference>
<protein>
    <submittedName>
        <fullName evidence="5">Beta,beta-carotene 9',10'-oxygenase</fullName>
    </submittedName>
</protein>
<feature type="binding site" evidence="4">
    <location>
        <position position="173"/>
    </location>
    <ligand>
        <name>Fe cation</name>
        <dbReference type="ChEBI" id="CHEBI:24875"/>
        <note>catalytic</note>
    </ligand>
</feature>
<organism evidence="5">
    <name type="scientific">Scolopendra viridis</name>
    <name type="common">Giant centipede</name>
    <dbReference type="NCBI Taxonomy" id="118503"/>
    <lineage>
        <taxon>Eukaryota</taxon>
        <taxon>Metazoa</taxon>
        <taxon>Ecdysozoa</taxon>
        <taxon>Arthropoda</taxon>
        <taxon>Myriapoda</taxon>
        <taxon>Chilopoda</taxon>
        <taxon>Pleurostigmophora</taxon>
        <taxon>Scolopendromorpha</taxon>
        <taxon>Scolopendridae</taxon>
        <taxon>Scolopendra</taxon>
    </lineage>
</organism>
<dbReference type="GO" id="GO:0016121">
    <property type="term" value="P:carotene catabolic process"/>
    <property type="evidence" value="ECO:0007669"/>
    <property type="project" value="TreeGrafter"/>
</dbReference>
<name>A0A4D5R8Z1_SCOVI</name>
<feature type="binding site" evidence="4">
    <location>
        <position position="515"/>
    </location>
    <ligand>
        <name>Fe cation</name>
        <dbReference type="ChEBI" id="CHEBI:24875"/>
        <note>catalytic</note>
    </ligand>
</feature>
<dbReference type="PANTHER" id="PTHR10543">
    <property type="entry name" value="BETA-CAROTENE DIOXYGENASE"/>
    <property type="match status" value="1"/>
</dbReference>
<keyword evidence="3 4" id="KW-0408">Iron</keyword>
<dbReference type="EMBL" id="GGNE01000078">
    <property type="protein sequence ID" value="MIC88619.1"/>
    <property type="molecule type" value="Transcribed_RNA"/>
</dbReference>